<evidence type="ECO:0000313" key="2">
    <source>
        <dbReference type="EMBL" id="PMD35746.1"/>
    </source>
</evidence>
<reference evidence="2 3" key="1">
    <citation type="submission" date="2016-04" db="EMBL/GenBank/DDBJ databases">
        <title>A degradative enzymes factory behind the ericoid mycorrhizal symbiosis.</title>
        <authorList>
            <consortium name="DOE Joint Genome Institute"/>
            <person name="Martino E."/>
            <person name="Morin E."/>
            <person name="Grelet G."/>
            <person name="Kuo A."/>
            <person name="Kohler A."/>
            <person name="Daghino S."/>
            <person name="Barry K."/>
            <person name="Choi C."/>
            <person name="Cichocki N."/>
            <person name="Clum A."/>
            <person name="Copeland A."/>
            <person name="Hainaut M."/>
            <person name="Haridas S."/>
            <person name="Labutti K."/>
            <person name="Lindquist E."/>
            <person name="Lipzen A."/>
            <person name="Khouja H.-R."/>
            <person name="Murat C."/>
            <person name="Ohm R."/>
            <person name="Olson A."/>
            <person name="Spatafora J."/>
            <person name="Veneault-Fourrey C."/>
            <person name="Henrissat B."/>
            <person name="Grigoriev I."/>
            <person name="Martin F."/>
            <person name="Perotto S."/>
        </authorList>
    </citation>
    <scope>NUCLEOTIDE SEQUENCE [LARGE SCALE GENOMIC DNA]</scope>
    <source>
        <strain evidence="2 3">F</strain>
    </source>
</reference>
<gene>
    <name evidence="2" type="ORF">L207DRAFT_588036</name>
</gene>
<keyword evidence="1" id="KW-0732">Signal</keyword>
<dbReference type="EMBL" id="KZ613952">
    <property type="protein sequence ID" value="PMD35746.1"/>
    <property type="molecule type" value="Genomic_DNA"/>
</dbReference>
<dbReference type="Proteomes" id="UP000235786">
    <property type="component" value="Unassembled WGS sequence"/>
</dbReference>
<name>A0A2J6RB56_HYAVF</name>
<organism evidence="2 3">
    <name type="scientific">Hyaloscypha variabilis (strain UAMH 11265 / GT02V1 / F)</name>
    <name type="common">Meliniomyces variabilis</name>
    <dbReference type="NCBI Taxonomy" id="1149755"/>
    <lineage>
        <taxon>Eukaryota</taxon>
        <taxon>Fungi</taxon>
        <taxon>Dikarya</taxon>
        <taxon>Ascomycota</taxon>
        <taxon>Pezizomycotina</taxon>
        <taxon>Leotiomycetes</taxon>
        <taxon>Helotiales</taxon>
        <taxon>Hyaloscyphaceae</taxon>
        <taxon>Hyaloscypha</taxon>
        <taxon>Hyaloscypha variabilis</taxon>
    </lineage>
</organism>
<accession>A0A2J6RB56</accession>
<proteinExistence type="predicted"/>
<feature type="chain" id="PRO_5014354821" evidence="1">
    <location>
        <begin position="23"/>
        <end position="136"/>
    </location>
</feature>
<evidence type="ECO:0000256" key="1">
    <source>
        <dbReference type="SAM" id="SignalP"/>
    </source>
</evidence>
<feature type="signal peptide" evidence="1">
    <location>
        <begin position="1"/>
        <end position="22"/>
    </location>
</feature>
<dbReference type="OrthoDB" id="10526645at2759"/>
<protein>
    <submittedName>
        <fullName evidence="2">Uncharacterized protein</fullName>
    </submittedName>
</protein>
<keyword evidence="3" id="KW-1185">Reference proteome</keyword>
<sequence length="136" mass="14691">MRLNTILNLLAWVAPILPLAHGLVPLGLSQIISHPLPTAKPDLEPGVEAVTTVYVYASAPSSPNKFLTITTPASVSPPPASSTIIYTSTEYWSIRIWPPWIKTAAVPTPVPTRASESREGMSSRAEVVRARIKLRA</sequence>
<evidence type="ECO:0000313" key="3">
    <source>
        <dbReference type="Proteomes" id="UP000235786"/>
    </source>
</evidence>
<dbReference type="AlphaFoldDB" id="A0A2J6RB56"/>